<dbReference type="Proteomes" id="UP001180825">
    <property type="component" value="Unassembled WGS sequence"/>
</dbReference>
<dbReference type="InterPro" id="IPR004276">
    <property type="entry name" value="GlycoTrans_28_N"/>
</dbReference>
<feature type="domain" description="Erythromycin biosynthesis protein CIII-like C-terminal" evidence="2">
    <location>
        <begin position="306"/>
        <end position="410"/>
    </location>
</feature>
<dbReference type="PANTHER" id="PTHR48050">
    <property type="entry name" value="STEROL 3-BETA-GLUCOSYLTRANSFERASE"/>
    <property type="match status" value="1"/>
</dbReference>
<dbReference type="EMBL" id="JAVDXV010000013">
    <property type="protein sequence ID" value="MDR7336116.1"/>
    <property type="molecule type" value="Genomic_DNA"/>
</dbReference>
<organism evidence="3 4">
    <name type="scientific">Roseateles asaccharophilus</name>
    <dbReference type="NCBI Taxonomy" id="582607"/>
    <lineage>
        <taxon>Bacteria</taxon>
        <taxon>Pseudomonadati</taxon>
        <taxon>Pseudomonadota</taxon>
        <taxon>Betaproteobacteria</taxon>
        <taxon>Burkholderiales</taxon>
        <taxon>Sphaerotilaceae</taxon>
        <taxon>Roseateles</taxon>
    </lineage>
</organism>
<protein>
    <submittedName>
        <fullName evidence="3">Sterol 3beta-glucosyltransferase</fullName>
        <ecNumber evidence="3">2.4.1.173</ecNumber>
    </submittedName>
</protein>
<keyword evidence="3" id="KW-0328">Glycosyltransferase</keyword>
<comment type="caution">
    <text evidence="3">The sequence shown here is derived from an EMBL/GenBank/DDBJ whole genome shotgun (WGS) entry which is preliminary data.</text>
</comment>
<gene>
    <name evidence="3" type="ORF">J2X21_005286</name>
</gene>
<reference evidence="3 4" key="1">
    <citation type="submission" date="2023-07" db="EMBL/GenBank/DDBJ databases">
        <title>Sorghum-associated microbial communities from plants grown in Nebraska, USA.</title>
        <authorList>
            <person name="Schachtman D."/>
        </authorList>
    </citation>
    <scope>NUCLEOTIDE SEQUENCE [LARGE SCALE GENOMIC DNA]</scope>
    <source>
        <strain evidence="3 4">BE316</strain>
    </source>
</reference>
<dbReference type="Pfam" id="PF03033">
    <property type="entry name" value="Glyco_transf_28"/>
    <property type="match status" value="1"/>
</dbReference>
<keyword evidence="3" id="KW-0808">Transferase</keyword>
<dbReference type="InterPro" id="IPR050426">
    <property type="entry name" value="Glycosyltransferase_28"/>
</dbReference>
<feature type="domain" description="Glycosyltransferase family 28 N-terminal" evidence="1">
    <location>
        <begin position="3"/>
        <end position="74"/>
    </location>
</feature>
<dbReference type="InterPro" id="IPR010610">
    <property type="entry name" value="EryCIII-like_C"/>
</dbReference>
<name>A0ABU2AFZ0_9BURK</name>
<evidence type="ECO:0000313" key="3">
    <source>
        <dbReference type="EMBL" id="MDR7336116.1"/>
    </source>
</evidence>
<dbReference type="Gene3D" id="3.40.50.2000">
    <property type="entry name" value="Glycogen Phosphorylase B"/>
    <property type="match status" value="2"/>
</dbReference>
<dbReference type="InterPro" id="IPR002213">
    <property type="entry name" value="UDP_glucos_trans"/>
</dbReference>
<proteinExistence type="predicted"/>
<dbReference type="GO" id="GO:0016906">
    <property type="term" value="F:sterol 3-beta-glucosyltransferase activity"/>
    <property type="evidence" value="ECO:0007669"/>
    <property type="project" value="UniProtKB-EC"/>
</dbReference>
<evidence type="ECO:0000313" key="4">
    <source>
        <dbReference type="Proteomes" id="UP001180825"/>
    </source>
</evidence>
<dbReference type="EC" id="2.4.1.173" evidence="3"/>
<accession>A0ABU2AFZ0</accession>
<dbReference type="CDD" id="cd03784">
    <property type="entry name" value="GT1_Gtf-like"/>
    <property type="match status" value="1"/>
</dbReference>
<evidence type="ECO:0000259" key="2">
    <source>
        <dbReference type="Pfam" id="PF06722"/>
    </source>
</evidence>
<dbReference type="RefSeq" id="WP_310333112.1">
    <property type="nucleotide sequence ID" value="NZ_JAVDXV010000013.1"/>
</dbReference>
<keyword evidence="4" id="KW-1185">Reference proteome</keyword>
<evidence type="ECO:0000259" key="1">
    <source>
        <dbReference type="Pfam" id="PF03033"/>
    </source>
</evidence>
<dbReference type="SUPFAM" id="SSF53756">
    <property type="entry name" value="UDP-Glycosyltransferase/glycogen phosphorylase"/>
    <property type="match status" value="1"/>
</dbReference>
<dbReference type="Pfam" id="PF06722">
    <property type="entry name" value="EryCIII-like_C"/>
    <property type="match status" value="1"/>
</dbReference>
<sequence>MRVLLATLGSRGDVEPFLALALALQRAGHKAVLCASQRFQPWIEGRGVVCEPMSNGFVEMMESLEGRTGLEESATPLGMLRTVWRLAPQIKPLQVEVQRDLWRAARACSPDAIVFHAKLAGAPDIAAALNIPAALLLLVPALVPTGEFACPVFPQWMRRLGGAGARRAGYATVRALARRFGARPALTWRRQEGMGAGPSQLDLFHDAKGRPWPILHAHSPTLLARPTDWPDHAHVTGFLRLPGQPSWAPPDALRSFLDAGPPPVYVGFGSMAGRDPRRKAREVLEGLRLAGVRGVIGRGWGGLQPSDLPSHVFAVDDVPHDWLFPRMAAVVHHGGAGTTAAGLTAGKPTLVCPFFGDQPFWGDLVHERGLGPRPLPQSRLNSASLAASLRELLDQKLDVNARNIGSKLKAEDGGDAAVQRLLRHWIGER</sequence>
<dbReference type="PANTHER" id="PTHR48050:SF13">
    <property type="entry name" value="STEROL 3-BETA-GLUCOSYLTRANSFERASE UGT80A2"/>
    <property type="match status" value="1"/>
</dbReference>